<protein>
    <submittedName>
        <fullName evidence="2">Uncharacterized protein</fullName>
    </submittedName>
</protein>
<evidence type="ECO:0000313" key="3">
    <source>
        <dbReference type="Proteomes" id="UP000005272"/>
    </source>
</evidence>
<feature type="transmembrane region" description="Helical" evidence="1">
    <location>
        <begin position="21"/>
        <end position="40"/>
    </location>
</feature>
<gene>
    <name evidence="2" type="ORF">ECDEC2D_5120</name>
</gene>
<name>A0A828UF19_ECOLX</name>
<evidence type="ECO:0000256" key="1">
    <source>
        <dbReference type="SAM" id="Phobius"/>
    </source>
</evidence>
<organism evidence="2 3">
    <name type="scientific">Escherichia coli DEC2D</name>
    <dbReference type="NCBI Taxonomy" id="868141"/>
    <lineage>
        <taxon>Bacteria</taxon>
        <taxon>Pseudomonadati</taxon>
        <taxon>Pseudomonadota</taxon>
        <taxon>Gammaproteobacteria</taxon>
        <taxon>Enterobacterales</taxon>
        <taxon>Enterobacteriaceae</taxon>
        <taxon>Escherichia</taxon>
    </lineage>
</organism>
<keyword evidence="1" id="KW-0812">Transmembrane</keyword>
<keyword evidence="1" id="KW-1133">Transmembrane helix</keyword>
<reference evidence="2 3" key="1">
    <citation type="journal article" date="2012" name="J. Bacteriol.">
        <title>Draft Genome Sequences of the Diarrheagenic Escherichia coli Collection.</title>
        <authorList>
            <person name="Hazen T.H."/>
            <person name="Sahl J.W."/>
            <person name="Redman J.C."/>
            <person name="Morris C.R."/>
            <person name="Daugherty S.C."/>
            <person name="Chibucos M.C."/>
            <person name="Sengamalay N.A."/>
            <person name="Fraser-Liggett C.M."/>
            <person name="Steinsland H."/>
            <person name="Whittam T.S."/>
            <person name="Whittam B."/>
            <person name="Manning S.D."/>
            <person name="Rasko D.A."/>
        </authorList>
    </citation>
    <scope>NUCLEOTIDE SEQUENCE [LARGE SCALE GENOMIC DNA]</scope>
    <source>
        <strain evidence="2 3">DEC2D</strain>
    </source>
</reference>
<dbReference type="EMBL" id="AIFC01000001">
    <property type="protein sequence ID" value="EHU50434.1"/>
    <property type="molecule type" value="Genomic_DNA"/>
</dbReference>
<dbReference type="Proteomes" id="UP000005272">
    <property type="component" value="Unassembled WGS sequence"/>
</dbReference>
<comment type="caution">
    <text evidence="2">The sequence shown here is derived from an EMBL/GenBank/DDBJ whole genome shotgun (WGS) entry which is preliminary data.</text>
</comment>
<dbReference type="AlphaFoldDB" id="A0A828UF19"/>
<accession>A0A828UF19</accession>
<keyword evidence="1" id="KW-0472">Membrane</keyword>
<evidence type="ECO:0000313" key="2">
    <source>
        <dbReference type="EMBL" id="EHU50434.1"/>
    </source>
</evidence>
<sequence length="47" mass="5658">MTSRSRQVAYSPDKTLSRKTGAVQFTFLYIFTYFFALFYLQMRYAQL</sequence>
<proteinExistence type="predicted"/>